<dbReference type="EMBL" id="VSSQ01014558">
    <property type="protein sequence ID" value="MPM53911.1"/>
    <property type="molecule type" value="Genomic_DNA"/>
</dbReference>
<name>A0A645ANN9_9ZZZZ</name>
<keyword evidence="1" id="KW-1133">Transmembrane helix</keyword>
<dbReference type="PROSITE" id="PS50206">
    <property type="entry name" value="RHODANESE_3"/>
    <property type="match status" value="1"/>
</dbReference>
<dbReference type="PANTHER" id="PTHR43031">
    <property type="entry name" value="FAD-DEPENDENT OXIDOREDUCTASE"/>
    <property type="match status" value="1"/>
</dbReference>
<dbReference type="SUPFAM" id="SSF52821">
    <property type="entry name" value="Rhodanese/Cell cycle control phosphatase"/>
    <property type="match status" value="1"/>
</dbReference>
<organism evidence="3">
    <name type="scientific">bioreactor metagenome</name>
    <dbReference type="NCBI Taxonomy" id="1076179"/>
    <lineage>
        <taxon>unclassified sequences</taxon>
        <taxon>metagenomes</taxon>
        <taxon>ecological metagenomes</taxon>
    </lineage>
</organism>
<keyword evidence="1" id="KW-0472">Membrane</keyword>
<feature type="domain" description="Rhodanese" evidence="2">
    <location>
        <begin position="59"/>
        <end position="147"/>
    </location>
</feature>
<evidence type="ECO:0000259" key="2">
    <source>
        <dbReference type="PROSITE" id="PS50206"/>
    </source>
</evidence>
<proteinExistence type="predicted"/>
<dbReference type="PANTHER" id="PTHR43031:SF1">
    <property type="entry name" value="PYRIDINE NUCLEOTIDE-DISULPHIDE OXIDOREDUCTASE"/>
    <property type="match status" value="1"/>
</dbReference>
<dbReference type="Pfam" id="PF00581">
    <property type="entry name" value="Rhodanese"/>
    <property type="match status" value="1"/>
</dbReference>
<sequence length="149" mass="15662">MAKTASKSQKSNKPTIPVWAWLAGAALVVVIIVLIITGGNSGSTGLPKEVSVAKTAEMRSAGAFILDVRELSEWQTVHIPGATLIPLGELPNRLTELPKDQEIVVVCRSGNRSAQGRDILLNAGFTNVTSMAGGMNQWSAAGYETTSGD</sequence>
<dbReference type="AlphaFoldDB" id="A0A645ANN9"/>
<dbReference type="GO" id="GO:0004792">
    <property type="term" value="F:thiosulfate-cyanide sulfurtransferase activity"/>
    <property type="evidence" value="ECO:0007669"/>
    <property type="project" value="UniProtKB-EC"/>
</dbReference>
<comment type="caution">
    <text evidence="3">The sequence shown here is derived from an EMBL/GenBank/DDBJ whole genome shotgun (WGS) entry which is preliminary data.</text>
</comment>
<dbReference type="CDD" id="cd00158">
    <property type="entry name" value="RHOD"/>
    <property type="match status" value="1"/>
</dbReference>
<dbReference type="FunFam" id="3.40.250.10:FF:000049">
    <property type="entry name" value="Phage shock protein E"/>
    <property type="match status" value="1"/>
</dbReference>
<evidence type="ECO:0000256" key="1">
    <source>
        <dbReference type="SAM" id="Phobius"/>
    </source>
</evidence>
<dbReference type="InterPro" id="IPR050229">
    <property type="entry name" value="GlpE_sulfurtransferase"/>
</dbReference>
<accession>A0A645ANN9</accession>
<dbReference type="InterPro" id="IPR036873">
    <property type="entry name" value="Rhodanese-like_dom_sf"/>
</dbReference>
<feature type="transmembrane region" description="Helical" evidence="1">
    <location>
        <begin position="18"/>
        <end position="38"/>
    </location>
</feature>
<gene>
    <name evidence="3" type="primary">glpE_28</name>
    <name evidence="3" type="ORF">SDC9_100681</name>
</gene>
<keyword evidence="1" id="KW-0812">Transmembrane</keyword>
<reference evidence="3" key="1">
    <citation type="submission" date="2019-08" db="EMBL/GenBank/DDBJ databases">
        <authorList>
            <person name="Kucharzyk K."/>
            <person name="Murdoch R.W."/>
            <person name="Higgins S."/>
            <person name="Loffler F."/>
        </authorList>
    </citation>
    <scope>NUCLEOTIDE SEQUENCE</scope>
</reference>
<keyword evidence="3" id="KW-0808">Transferase</keyword>
<dbReference type="Gene3D" id="3.40.250.10">
    <property type="entry name" value="Rhodanese-like domain"/>
    <property type="match status" value="1"/>
</dbReference>
<protein>
    <submittedName>
        <fullName evidence="3">Thiosulfate sulfurtransferase GlpE</fullName>
        <ecNumber evidence="3">2.8.1.1</ecNumber>
    </submittedName>
</protein>
<dbReference type="InterPro" id="IPR001763">
    <property type="entry name" value="Rhodanese-like_dom"/>
</dbReference>
<dbReference type="SMART" id="SM00450">
    <property type="entry name" value="RHOD"/>
    <property type="match status" value="1"/>
</dbReference>
<evidence type="ECO:0000313" key="3">
    <source>
        <dbReference type="EMBL" id="MPM53911.1"/>
    </source>
</evidence>
<dbReference type="EC" id="2.8.1.1" evidence="3"/>